<dbReference type="Gene3D" id="1.10.10.60">
    <property type="entry name" value="Homeodomain-like"/>
    <property type="match status" value="2"/>
</dbReference>
<keyword evidence="1" id="KW-0678">Repressor</keyword>
<accession>A0A074TH31</accession>
<gene>
    <name evidence="6" type="ORF">DL1_03425</name>
</gene>
<keyword evidence="2" id="KW-0805">Transcription regulation</keyword>
<evidence type="ECO:0000256" key="2">
    <source>
        <dbReference type="ARBA" id="ARBA00023015"/>
    </source>
</evidence>
<dbReference type="GO" id="GO:0043565">
    <property type="term" value="F:sequence-specific DNA binding"/>
    <property type="evidence" value="ECO:0007669"/>
    <property type="project" value="InterPro"/>
</dbReference>
<dbReference type="PANTHER" id="PTHR11019:SF159">
    <property type="entry name" value="TRANSCRIPTIONAL REGULATOR-RELATED"/>
    <property type="match status" value="1"/>
</dbReference>
<dbReference type="InterPro" id="IPR018060">
    <property type="entry name" value="HTH_AraC"/>
</dbReference>
<dbReference type="Pfam" id="PF12833">
    <property type="entry name" value="HTH_18"/>
    <property type="match status" value="1"/>
</dbReference>
<dbReference type="InterPro" id="IPR003313">
    <property type="entry name" value="AraC-bd"/>
</dbReference>
<dbReference type="SMART" id="SM00342">
    <property type="entry name" value="HTH_ARAC"/>
    <property type="match status" value="1"/>
</dbReference>
<dbReference type="RefSeq" id="WP_038066228.1">
    <property type="nucleotide sequence ID" value="NZ_FOVB01000009.1"/>
</dbReference>
<dbReference type="PANTHER" id="PTHR11019">
    <property type="entry name" value="HTH-TYPE TRANSCRIPTIONAL REGULATOR NIMR"/>
    <property type="match status" value="1"/>
</dbReference>
<proteinExistence type="predicted"/>
<keyword evidence="4" id="KW-0804">Transcription</keyword>
<feature type="domain" description="HTH araC/xylS-type" evidence="5">
    <location>
        <begin position="155"/>
        <end position="255"/>
    </location>
</feature>
<dbReference type="Proteomes" id="UP000027725">
    <property type="component" value="Unassembled WGS sequence"/>
</dbReference>
<comment type="caution">
    <text evidence="6">The sequence shown here is derived from an EMBL/GenBank/DDBJ whole genome shotgun (WGS) entry which is preliminary data.</text>
</comment>
<dbReference type="SUPFAM" id="SSF51182">
    <property type="entry name" value="RmlC-like cupins"/>
    <property type="match status" value="1"/>
</dbReference>
<dbReference type="SUPFAM" id="SSF46689">
    <property type="entry name" value="Homeodomain-like"/>
    <property type="match status" value="1"/>
</dbReference>
<evidence type="ECO:0000259" key="5">
    <source>
        <dbReference type="PROSITE" id="PS01124"/>
    </source>
</evidence>
<dbReference type="InterPro" id="IPR011051">
    <property type="entry name" value="RmlC_Cupin_sf"/>
</dbReference>
<protein>
    <submittedName>
        <fullName evidence="6">AraC family transcriptional regulator</fullName>
    </submittedName>
</protein>
<evidence type="ECO:0000256" key="1">
    <source>
        <dbReference type="ARBA" id="ARBA00022491"/>
    </source>
</evidence>
<dbReference type="Pfam" id="PF02311">
    <property type="entry name" value="AraC_binding"/>
    <property type="match status" value="1"/>
</dbReference>
<dbReference type="OrthoDB" id="9804543at2"/>
<dbReference type="eggNOG" id="COG2207">
    <property type="taxonomic scope" value="Bacteria"/>
</dbReference>
<dbReference type="AlphaFoldDB" id="A0A074TH31"/>
<dbReference type="STRING" id="1185766.SAMN05216224_10993"/>
<dbReference type="InterPro" id="IPR009057">
    <property type="entry name" value="Homeodomain-like_sf"/>
</dbReference>
<dbReference type="CDD" id="cd06124">
    <property type="entry name" value="cupin_NimR-like_N"/>
    <property type="match status" value="1"/>
</dbReference>
<dbReference type="EMBL" id="JHEH01000013">
    <property type="protein sequence ID" value="KEP69455.1"/>
    <property type="molecule type" value="Genomic_DNA"/>
</dbReference>
<reference evidence="6 7" key="1">
    <citation type="submission" date="2014-03" db="EMBL/GenBank/DDBJ databases">
        <title>The draft genome sequence of Thioclava dalianensis DLFJ1-1.</title>
        <authorList>
            <person name="Lai Q."/>
            <person name="Shao Z."/>
        </authorList>
    </citation>
    <scope>NUCLEOTIDE SEQUENCE [LARGE SCALE GENOMIC DNA]</scope>
    <source>
        <strain evidence="6 7">DLFJ1-1</strain>
    </source>
</reference>
<evidence type="ECO:0000313" key="6">
    <source>
        <dbReference type="EMBL" id="KEP69455.1"/>
    </source>
</evidence>
<sequence>MRDIPIDAVDHIRRPIVAITRDHPDGRQIAPHSHRRGQLISGATGLIVLSTPYGTWVMPPQRGVWIPPGVIHNVQMVGAVRVQSLYIEPDAARGMPDHCQVLEISSFMRGLIVEALDLPLEYDLGGRAGALMTLLGYEIARLPTLPLSLPYPRDDRLAAICRRFMQRPNIHETIDDWSGRLGMSRRAFTRFFRKETGLSFVAWRQQACLLSALPQLATGRPVTAVALDLGYENPAAFTIMFKKAFGAPPLAYLGRRASARV</sequence>
<name>A0A074TH31_9RHOB</name>
<evidence type="ECO:0000313" key="7">
    <source>
        <dbReference type="Proteomes" id="UP000027725"/>
    </source>
</evidence>
<evidence type="ECO:0000256" key="3">
    <source>
        <dbReference type="ARBA" id="ARBA00023125"/>
    </source>
</evidence>
<keyword evidence="3" id="KW-0238">DNA-binding</keyword>
<keyword evidence="7" id="KW-1185">Reference proteome</keyword>
<dbReference type="GO" id="GO:0003700">
    <property type="term" value="F:DNA-binding transcription factor activity"/>
    <property type="evidence" value="ECO:0007669"/>
    <property type="project" value="InterPro"/>
</dbReference>
<evidence type="ECO:0000256" key="4">
    <source>
        <dbReference type="ARBA" id="ARBA00023163"/>
    </source>
</evidence>
<organism evidence="6 7">
    <name type="scientific">Thioclava dalianensis</name>
    <dbReference type="NCBI Taxonomy" id="1185766"/>
    <lineage>
        <taxon>Bacteria</taxon>
        <taxon>Pseudomonadati</taxon>
        <taxon>Pseudomonadota</taxon>
        <taxon>Alphaproteobacteria</taxon>
        <taxon>Rhodobacterales</taxon>
        <taxon>Paracoccaceae</taxon>
        <taxon>Thioclava</taxon>
    </lineage>
</organism>
<dbReference type="FunFam" id="1.10.10.60:FF:000132">
    <property type="entry name" value="AraC family transcriptional regulator"/>
    <property type="match status" value="1"/>
</dbReference>
<dbReference type="PROSITE" id="PS01124">
    <property type="entry name" value="HTH_ARAC_FAMILY_2"/>
    <property type="match status" value="1"/>
</dbReference>